<dbReference type="Gene3D" id="2.40.260.10">
    <property type="entry name" value="Sortase"/>
    <property type="match status" value="1"/>
</dbReference>
<keyword evidence="1" id="KW-0378">Hydrolase</keyword>
<dbReference type="EMBL" id="CZBO01000002">
    <property type="protein sequence ID" value="CUQ02214.1"/>
    <property type="molecule type" value="Genomic_DNA"/>
</dbReference>
<evidence type="ECO:0000313" key="4">
    <source>
        <dbReference type="Proteomes" id="UP000095563"/>
    </source>
</evidence>
<dbReference type="InterPro" id="IPR005754">
    <property type="entry name" value="Sortase"/>
</dbReference>
<dbReference type="NCBIfam" id="TIGR03064">
    <property type="entry name" value="sortase_srtB"/>
    <property type="match status" value="1"/>
</dbReference>
<dbReference type="RefSeq" id="WP_055207524.1">
    <property type="nucleotide sequence ID" value="NZ_CZBO01000002.1"/>
</dbReference>
<dbReference type="Pfam" id="PF04203">
    <property type="entry name" value="Sortase"/>
    <property type="match status" value="1"/>
</dbReference>
<dbReference type="AlphaFoldDB" id="A0A174SWL6"/>
<proteinExistence type="predicted"/>
<sequence length="232" mass="27737">MKKVINIVLVVLILFSLYKVITKIVAYRESKNTYEKIQEVKRNSNKFSEEFINLNEDYKMWIEVPNTNIDYPVVQGKDNDFYLNHDFNKKKSSAGAIFIDYKNNINKDKNIIIYGHNMRNKSMFQNLMRFKDETFWKENSKIILTIGGKRYEYKIFSSYISNAKDLDLKINFKSEDGYLKYIDSIKKKSIFHRDIYIKSDDRIITLSTCSYEEDDNRMIIHGRLERVIYDIT</sequence>
<dbReference type="Proteomes" id="UP000095563">
    <property type="component" value="Unassembled WGS sequence"/>
</dbReference>
<dbReference type="InterPro" id="IPR023365">
    <property type="entry name" value="Sortase_dom-sf"/>
</dbReference>
<dbReference type="SUPFAM" id="SSF63817">
    <property type="entry name" value="Sortase"/>
    <property type="match status" value="1"/>
</dbReference>
<dbReference type="GO" id="GO:0016787">
    <property type="term" value="F:hydrolase activity"/>
    <property type="evidence" value="ECO:0007669"/>
    <property type="project" value="UniProtKB-KW"/>
</dbReference>
<reference evidence="3 4" key="1">
    <citation type="submission" date="2015-09" db="EMBL/GenBank/DDBJ databases">
        <authorList>
            <consortium name="Pathogen Informatics"/>
        </authorList>
    </citation>
    <scope>NUCLEOTIDE SEQUENCE [LARGE SCALE GENOMIC DNA]</scope>
    <source>
        <strain evidence="3 4">2789STDY5834956</strain>
    </source>
</reference>
<dbReference type="InterPro" id="IPR009835">
    <property type="entry name" value="SrtB"/>
</dbReference>
<accession>A0A174SWL6</accession>
<name>A0A174SWL6_9CLOT</name>
<evidence type="ECO:0000256" key="1">
    <source>
        <dbReference type="ARBA" id="ARBA00022801"/>
    </source>
</evidence>
<feature type="active site" description="Acyl-thioester intermediate" evidence="2">
    <location>
        <position position="209"/>
    </location>
</feature>
<evidence type="ECO:0000256" key="2">
    <source>
        <dbReference type="PIRSR" id="PIRSR605754-1"/>
    </source>
</evidence>
<evidence type="ECO:0000313" key="3">
    <source>
        <dbReference type="EMBL" id="CUQ02214.1"/>
    </source>
</evidence>
<feature type="active site" description="Proton donor/acceptor" evidence="2">
    <location>
        <position position="116"/>
    </location>
</feature>
<gene>
    <name evidence="3" type="ORF">ERS852568_01598</name>
</gene>
<protein>
    <submittedName>
        <fullName evidence="3">Sortase B</fullName>
    </submittedName>
</protein>
<dbReference type="CDD" id="cd05826">
    <property type="entry name" value="Sortase_B"/>
    <property type="match status" value="1"/>
</dbReference>
<organism evidence="3 4">
    <name type="scientific">Clostridium baratii</name>
    <dbReference type="NCBI Taxonomy" id="1561"/>
    <lineage>
        <taxon>Bacteria</taxon>
        <taxon>Bacillati</taxon>
        <taxon>Bacillota</taxon>
        <taxon>Clostridia</taxon>
        <taxon>Eubacteriales</taxon>
        <taxon>Clostridiaceae</taxon>
        <taxon>Clostridium</taxon>
    </lineage>
</organism>